<comment type="caution">
    <text evidence="2">The sequence shown here is derived from an EMBL/GenBank/DDBJ whole genome shotgun (WGS) entry which is preliminary data.</text>
</comment>
<dbReference type="EMBL" id="NIGF01000009">
    <property type="protein sequence ID" value="PQV63675.1"/>
    <property type="molecule type" value="Genomic_DNA"/>
</dbReference>
<feature type="compositionally biased region" description="Polar residues" evidence="1">
    <location>
        <begin position="1"/>
        <end position="15"/>
    </location>
</feature>
<sequence>MPAIQDSPSASAETQDTLEDFQNPDLETEETEDEEFSPVHLFLEDFVVTSLLSAGRPLRGGELSNRADFQLPRQGLRESLKDSKIVRFEGREWDAIWRASRKGLSREERSRQPIESMIRELLQSVGKPLPIPVIAREVCLMRNQFDPNMKDAVANVLKSVRFALEVVPDVWLHQDFVLATGADSDERLIKENRLQSDADFEALVEYAEVTKNEAAGIASELMEFTGGPLSQKLIGFFVHRANPKTFSTQKVAAALNDRAQFQPLLGGFVSLQGNMVALRAQVEEFLQQYHSAQLSAEEIQTLLKQRVTPSQVIAPRPDELEELKRLAKNGDGKPLELALVVLDVLEMEKDDAKLVAAFQGLNDALRRDAAWLPTGIGRFLLRESVPAEVGQIPAILKPLQLAIIDPDTREPFDYEMSDEGMEADCAAFIHDSQWEDIGEESEAIFEKVAAPNALRIVVLNHHLRAGTLKLRRIDEPFFDLINGLARLSFKTGNNAPILTGWASRDSGLITGLGDWCEENLPPSGGALLLQRVGQEIVVEISTPDMGTFLTARRVDELEELRENADELSVYEILRRVLGAHPAGMSLPSIWAEVNAVRRTSKRLMCSVLSGYEELVSKQRGPNQFLWTSDASKAGGGFSRSKRKFVEK</sequence>
<protein>
    <submittedName>
        <fullName evidence="2">Uncharacterized protein</fullName>
    </submittedName>
</protein>
<evidence type="ECO:0000256" key="1">
    <source>
        <dbReference type="SAM" id="MobiDB-lite"/>
    </source>
</evidence>
<dbReference type="InParanoid" id="A0A2S8SSA7"/>
<evidence type="ECO:0000313" key="2">
    <source>
        <dbReference type="EMBL" id="PQV63675.1"/>
    </source>
</evidence>
<proteinExistence type="predicted"/>
<reference evidence="2 3" key="1">
    <citation type="journal article" date="2018" name="Syst. Appl. Microbiol.">
        <title>Abditibacterium utsteinense sp. nov., the first cultivated member of candidate phylum FBP, isolated from ice-free Antarctic soil samples.</title>
        <authorList>
            <person name="Tahon G."/>
            <person name="Tytgat B."/>
            <person name="Lebbe L."/>
            <person name="Carlier A."/>
            <person name="Willems A."/>
        </authorList>
    </citation>
    <scope>NUCLEOTIDE SEQUENCE [LARGE SCALE GENOMIC DNA]</scope>
    <source>
        <strain evidence="2 3">LMG 29911</strain>
    </source>
</reference>
<dbReference type="AlphaFoldDB" id="A0A2S8SSA7"/>
<accession>A0A2S8SSA7</accession>
<name>A0A2S8SSA7_9BACT</name>
<dbReference type="RefSeq" id="WP_105483834.1">
    <property type="nucleotide sequence ID" value="NZ_NIGF01000009.1"/>
</dbReference>
<organism evidence="2 3">
    <name type="scientific">Abditibacterium utsteinense</name>
    <dbReference type="NCBI Taxonomy" id="1960156"/>
    <lineage>
        <taxon>Bacteria</taxon>
        <taxon>Pseudomonadati</taxon>
        <taxon>Abditibacteriota</taxon>
        <taxon>Abditibacteriia</taxon>
        <taxon>Abditibacteriales</taxon>
        <taxon>Abditibacteriaceae</taxon>
        <taxon>Abditibacterium</taxon>
    </lineage>
</organism>
<gene>
    <name evidence="2" type="ORF">B1R32_10914</name>
</gene>
<feature type="compositionally biased region" description="Acidic residues" evidence="1">
    <location>
        <begin position="26"/>
        <end position="36"/>
    </location>
</feature>
<feature type="region of interest" description="Disordered" evidence="1">
    <location>
        <begin position="1"/>
        <end position="36"/>
    </location>
</feature>
<evidence type="ECO:0000313" key="3">
    <source>
        <dbReference type="Proteomes" id="UP000237684"/>
    </source>
</evidence>
<dbReference type="Proteomes" id="UP000237684">
    <property type="component" value="Unassembled WGS sequence"/>
</dbReference>
<keyword evidence="3" id="KW-1185">Reference proteome</keyword>